<dbReference type="GO" id="GO:0005524">
    <property type="term" value="F:ATP binding"/>
    <property type="evidence" value="ECO:0007669"/>
    <property type="project" value="UniProtKB-KW"/>
</dbReference>
<evidence type="ECO:0000313" key="11">
    <source>
        <dbReference type="Proteomes" id="UP000504633"/>
    </source>
</evidence>
<accession>A0A6J1M183</accession>
<keyword evidence="4" id="KW-0808">Transferase</keyword>
<dbReference type="EC" id="2.7.11.1" evidence="2"/>
<sequence length="290" mass="33899">MDLGDANLRTLRVLGEGSFGRVFLCLERNGHAERKVCVKRIIVRNPKIELPLIKDEIYIISQLRHPHIVQFMRSFMHSGTVNIVMEYAANGTIRDVIQQINQTPKGQLDTRRLLRYFCDMILGLEYLHIRHVIHRDIKPENMLLDANDRVKYADFGISNVHVPANQQPWQVIGTPLYMAPEIMCGAKCDFKSDIWSLGLVLYELCLGRNPFQSLLRPTDPFEQVRSVVKVMAQPRLDCQVIRRRYEPIWARLCELMVVYKPAQRICLPDLICIDPYITRTIYTQYFNYDY</sequence>
<dbReference type="SUPFAM" id="SSF56112">
    <property type="entry name" value="Protein kinase-like (PK-like)"/>
    <property type="match status" value="1"/>
</dbReference>
<dbReference type="PANTHER" id="PTHR44899">
    <property type="entry name" value="CAMK FAMILY PROTEIN KINASE"/>
    <property type="match status" value="1"/>
</dbReference>
<dbReference type="Gene3D" id="1.10.510.10">
    <property type="entry name" value="Transferase(Phosphotransferase) domain 1"/>
    <property type="match status" value="1"/>
</dbReference>
<keyword evidence="3" id="KW-0723">Serine/threonine-protein kinase</keyword>
<dbReference type="OMA" id="MEEWIHA"/>
<keyword evidence="6 12" id="KW-0418">Kinase</keyword>
<reference evidence="12" key="1">
    <citation type="submission" date="2025-08" db="UniProtKB">
        <authorList>
            <consortium name="RefSeq"/>
        </authorList>
    </citation>
    <scope>IDENTIFICATION</scope>
    <source>
        <strain evidence="12">15085-1641.00</strain>
        <tissue evidence="12">Whole body</tissue>
    </source>
</reference>
<dbReference type="Proteomes" id="UP000504633">
    <property type="component" value="Unplaced"/>
</dbReference>
<dbReference type="PANTHER" id="PTHR44899:SF3">
    <property type="entry name" value="SERINE_THREONINE-PROTEIN KINASE NEK1"/>
    <property type="match status" value="1"/>
</dbReference>
<evidence type="ECO:0000256" key="7">
    <source>
        <dbReference type="ARBA" id="ARBA00022840"/>
    </source>
</evidence>
<feature type="domain" description="Protein kinase" evidence="10">
    <location>
        <begin position="8"/>
        <end position="277"/>
    </location>
</feature>
<evidence type="ECO:0000256" key="4">
    <source>
        <dbReference type="ARBA" id="ARBA00022679"/>
    </source>
</evidence>
<protein>
    <recommendedName>
        <fullName evidence="2">non-specific serine/threonine protein kinase</fullName>
        <ecNumber evidence="2">2.7.11.1</ecNumber>
    </recommendedName>
</protein>
<evidence type="ECO:0000256" key="9">
    <source>
        <dbReference type="ARBA" id="ARBA00048679"/>
    </source>
</evidence>
<keyword evidence="5" id="KW-0547">Nucleotide-binding</keyword>
<comment type="catalytic activity">
    <reaction evidence="9">
        <text>L-seryl-[protein] + ATP = O-phospho-L-seryl-[protein] + ADP + H(+)</text>
        <dbReference type="Rhea" id="RHEA:17989"/>
        <dbReference type="Rhea" id="RHEA-COMP:9863"/>
        <dbReference type="Rhea" id="RHEA-COMP:11604"/>
        <dbReference type="ChEBI" id="CHEBI:15378"/>
        <dbReference type="ChEBI" id="CHEBI:29999"/>
        <dbReference type="ChEBI" id="CHEBI:30616"/>
        <dbReference type="ChEBI" id="CHEBI:83421"/>
        <dbReference type="ChEBI" id="CHEBI:456216"/>
        <dbReference type="EC" id="2.7.11.1"/>
    </reaction>
</comment>
<dbReference type="RefSeq" id="XP_023174554.1">
    <property type="nucleotide sequence ID" value="XM_023318786.2"/>
</dbReference>
<dbReference type="GO" id="GO:0004674">
    <property type="term" value="F:protein serine/threonine kinase activity"/>
    <property type="evidence" value="ECO:0007669"/>
    <property type="project" value="UniProtKB-KW"/>
</dbReference>
<evidence type="ECO:0000256" key="6">
    <source>
        <dbReference type="ARBA" id="ARBA00022777"/>
    </source>
</evidence>
<comment type="similarity">
    <text evidence="1">Belongs to the protein kinase superfamily. NEK Ser/Thr protein kinase family. NIMA subfamily.</text>
</comment>
<dbReference type="InterPro" id="IPR008271">
    <property type="entry name" value="Ser/Thr_kinase_AS"/>
</dbReference>
<dbReference type="InterPro" id="IPR051131">
    <property type="entry name" value="NEK_Ser/Thr_kinase_NIMA"/>
</dbReference>
<dbReference type="OrthoDB" id="248923at2759"/>
<dbReference type="GeneID" id="111601934"/>
<evidence type="ECO:0000256" key="8">
    <source>
        <dbReference type="ARBA" id="ARBA00047899"/>
    </source>
</evidence>
<evidence type="ECO:0000256" key="1">
    <source>
        <dbReference type="ARBA" id="ARBA00010886"/>
    </source>
</evidence>
<evidence type="ECO:0000259" key="10">
    <source>
        <dbReference type="PROSITE" id="PS50011"/>
    </source>
</evidence>
<keyword evidence="7" id="KW-0067">ATP-binding</keyword>
<dbReference type="PROSITE" id="PS00108">
    <property type="entry name" value="PROTEIN_KINASE_ST"/>
    <property type="match status" value="1"/>
</dbReference>
<organism evidence="11 12">
    <name type="scientific">Drosophila hydei</name>
    <name type="common">Fruit fly</name>
    <dbReference type="NCBI Taxonomy" id="7224"/>
    <lineage>
        <taxon>Eukaryota</taxon>
        <taxon>Metazoa</taxon>
        <taxon>Ecdysozoa</taxon>
        <taxon>Arthropoda</taxon>
        <taxon>Hexapoda</taxon>
        <taxon>Insecta</taxon>
        <taxon>Pterygota</taxon>
        <taxon>Neoptera</taxon>
        <taxon>Endopterygota</taxon>
        <taxon>Diptera</taxon>
        <taxon>Brachycera</taxon>
        <taxon>Muscomorpha</taxon>
        <taxon>Ephydroidea</taxon>
        <taxon>Drosophilidae</taxon>
        <taxon>Drosophila</taxon>
    </lineage>
</organism>
<evidence type="ECO:0000313" key="12">
    <source>
        <dbReference type="RefSeq" id="XP_023174554.1"/>
    </source>
</evidence>
<evidence type="ECO:0000256" key="5">
    <source>
        <dbReference type="ARBA" id="ARBA00022741"/>
    </source>
</evidence>
<evidence type="ECO:0000256" key="2">
    <source>
        <dbReference type="ARBA" id="ARBA00012513"/>
    </source>
</evidence>
<dbReference type="KEGG" id="dhe:111601934"/>
<dbReference type="PROSITE" id="PS50011">
    <property type="entry name" value="PROTEIN_KINASE_DOM"/>
    <property type="match status" value="1"/>
</dbReference>
<evidence type="ECO:0000256" key="3">
    <source>
        <dbReference type="ARBA" id="ARBA00022527"/>
    </source>
</evidence>
<proteinExistence type="inferred from homology"/>
<dbReference type="InterPro" id="IPR011009">
    <property type="entry name" value="Kinase-like_dom_sf"/>
</dbReference>
<dbReference type="AlphaFoldDB" id="A0A6J1M183"/>
<gene>
    <name evidence="12" type="primary">LOC111601934</name>
</gene>
<dbReference type="Pfam" id="PF00069">
    <property type="entry name" value="Pkinase"/>
    <property type="match status" value="1"/>
</dbReference>
<comment type="catalytic activity">
    <reaction evidence="8">
        <text>L-threonyl-[protein] + ATP = O-phospho-L-threonyl-[protein] + ADP + H(+)</text>
        <dbReference type="Rhea" id="RHEA:46608"/>
        <dbReference type="Rhea" id="RHEA-COMP:11060"/>
        <dbReference type="Rhea" id="RHEA-COMP:11605"/>
        <dbReference type="ChEBI" id="CHEBI:15378"/>
        <dbReference type="ChEBI" id="CHEBI:30013"/>
        <dbReference type="ChEBI" id="CHEBI:30616"/>
        <dbReference type="ChEBI" id="CHEBI:61977"/>
        <dbReference type="ChEBI" id="CHEBI:456216"/>
        <dbReference type="EC" id="2.7.11.1"/>
    </reaction>
</comment>
<name>A0A6J1M183_DROHY</name>
<keyword evidence="11" id="KW-1185">Reference proteome</keyword>
<dbReference type="SMART" id="SM00220">
    <property type="entry name" value="S_TKc"/>
    <property type="match status" value="1"/>
</dbReference>
<dbReference type="InterPro" id="IPR000719">
    <property type="entry name" value="Prot_kinase_dom"/>
</dbReference>